<sequence length="499" mass="58447">MKDMHDWEAVMRLHRAGVPKKAIARSLNMSKNTVKSLIKKKKPPKYEREYYPTKIDSYKDQIREWYLNPQYDFIGTRIFRELKQRGYEGSINPIYRYLLTLKEEKDEITKRATIRVETPYGDQSQFDWSPYKVDIGGKLTEVHCLTMILSASRKKAVVFSKSVDGDSIYEAIEELFRDLGGVTKELIIDNPKALVISHEKDKEVKYNESTLMLSMHLGTELNACRPYRARTKGKVEKPYQYIEEQFIKGSSFKSMIELNFAAKEFINTWNKEINGTTKRSPDDMFLEEIEYLLPLPNKRFMNTNMCKRKVSLDSMVSVDSNKYSVPVKYVDKSVRIRKVYGFRLEIYTEALEKIAEHEIITGKGKNTVVDSHYWEIQNLVPKSIPEIKRQFVATFELGEEYFKRTASILKQPSFHARGFLKLRELYDVADLNKILNYCLESEIYRIESIKEVIKEKYLEIILNHNQLDPQENESLSDIAKTTEFEGLIRDISYYEGGQN</sequence>
<organism evidence="3 4">
    <name type="scientific">Alkaliphilus hydrothermalis</name>
    <dbReference type="NCBI Taxonomy" id="1482730"/>
    <lineage>
        <taxon>Bacteria</taxon>
        <taxon>Bacillati</taxon>
        <taxon>Bacillota</taxon>
        <taxon>Clostridia</taxon>
        <taxon>Peptostreptococcales</taxon>
        <taxon>Natronincolaceae</taxon>
        <taxon>Alkaliphilus</taxon>
    </lineage>
</organism>
<name>A0ABS2NTU2_9FIRM</name>
<dbReference type="PANTHER" id="PTHR35004">
    <property type="entry name" value="TRANSPOSASE RV3428C-RELATED"/>
    <property type="match status" value="1"/>
</dbReference>
<dbReference type="Gene3D" id="3.30.420.10">
    <property type="entry name" value="Ribonuclease H-like superfamily/Ribonuclease H"/>
    <property type="match status" value="1"/>
</dbReference>
<evidence type="ECO:0000256" key="1">
    <source>
        <dbReference type="ARBA" id="ARBA00009277"/>
    </source>
</evidence>
<gene>
    <name evidence="3" type="ORF">JOC73_002933</name>
</gene>
<feature type="domain" description="Integrase catalytic" evidence="2">
    <location>
        <begin position="115"/>
        <end position="289"/>
    </location>
</feature>
<dbReference type="InterPro" id="IPR001584">
    <property type="entry name" value="Integrase_cat-core"/>
</dbReference>
<protein>
    <submittedName>
        <fullName evidence="3">Transposase</fullName>
    </submittedName>
</protein>
<evidence type="ECO:0000259" key="2">
    <source>
        <dbReference type="PROSITE" id="PS50994"/>
    </source>
</evidence>
<dbReference type="PANTHER" id="PTHR35004:SF7">
    <property type="entry name" value="INTEGRASE PROTEIN"/>
    <property type="match status" value="1"/>
</dbReference>
<dbReference type="Proteomes" id="UP001314796">
    <property type="component" value="Unassembled WGS sequence"/>
</dbReference>
<evidence type="ECO:0000313" key="4">
    <source>
        <dbReference type="Proteomes" id="UP001314796"/>
    </source>
</evidence>
<evidence type="ECO:0000313" key="3">
    <source>
        <dbReference type="EMBL" id="MBM7616351.1"/>
    </source>
</evidence>
<dbReference type="InterPro" id="IPR012337">
    <property type="entry name" value="RNaseH-like_sf"/>
</dbReference>
<comment type="caution">
    <text evidence="3">The sequence shown here is derived from an EMBL/GenBank/DDBJ whole genome shotgun (WGS) entry which is preliminary data.</text>
</comment>
<dbReference type="InterPro" id="IPR054353">
    <property type="entry name" value="IstA-like_C"/>
</dbReference>
<keyword evidence="4" id="KW-1185">Reference proteome</keyword>
<comment type="similarity">
    <text evidence="1">Belongs to the transposase IS21/IS408/IS1162 family.</text>
</comment>
<dbReference type="EMBL" id="JAFBEE010000032">
    <property type="protein sequence ID" value="MBM7616351.1"/>
    <property type="molecule type" value="Genomic_DNA"/>
</dbReference>
<dbReference type="PROSITE" id="PS50994">
    <property type="entry name" value="INTEGRASE"/>
    <property type="match status" value="1"/>
</dbReference>
<accession>A0ABS2NTU2</accession>
<dbReference type="SUPFAM" id="SSF53098">
    <property type="entry name" value="Ribonuclease H-like"/>
    <property type="match status" value="1"/>
</dbReference>
<dbReference type="Pfam" id="PF22483">
    <property type="entry name" value="Mu-transpos_C_2"/>
    <property type="match status" value="1"/>
</dbReference>
<dbReference type="InterPro" id="IPR036397">
    <property type="entry name" value="RNaseH_sf"/>
</dbReference>
<proteinExistence type="inferred from homology"/>
<reference evidence="3 4" key="1">
    <citation type="submission" date="2021-01" db="EMBL/GenBank/DDBJ databases">
        <title>Genomic Encyclopedia of Type Strains, Phase IV (KMG-IV): sequencing the most valuable type-strain genomes for metagenomic binning, comparative biology and taxonomic classification.</title>
        <authorList>
            <person name="Goeker M."/>
        </authorList>
    </citation>
    <scope>NUCLEOTIDE SEQUENCE [LARGE SCALE GENOMIC DNA]</scope>
    <source>
        <strain evidence="3 4">DSM 25890</strain>
    </source>
</reference>
<dbReference type="NCBIfam" id="NF033546">
    <property type="entry name" value="transpos_IS21"/>
    <property type="match status" value="1"/>
</dbReference>